<evidence type="ECO:0000259" key="11">
    <source>
        <dbReference type="Pfam" id="PF25220"/>
    </source>
</evidence>
<dbReference type="GO" id="GO:0007080">
    <property type="term" value="P:mitotic metaphase chromosome alignment"/>
    <property type="evidence" value="ECO:0007669"/>
    <property type="project" value="TreeGrafter"/>
</dbReference>
<gene>
    <name evidence="12" type="ORF">chiPu_0021910</name>
</gene>
<dbReference type="GO" id="GO:0006302">
    <property type="term" value="P:double-strand break repair"/>
    <property type="evidence" value="ECO:0007669"/>
    <property type="project" value="TreeGrafter"/>
</dbReference>
<dbReference type="Pfam" id="PF09666">
    <property type="entry name" value="Sororin_middle"/>
    <property type="match status" value="1"/>
</dbReference>
<dbReference type="Pfam" id="PF25220">
    <property type="entry name" value="Sororin_C"/>
    <property type="match status" value="1"/>
</dbReference>
<feature type="compositionally biased region" description="Polar residues" evidence="9">
    <location>
        <begin position="47"/>
        <end position="57"/>
    </location>
</feature>
<dbReference type="GO" id="GO:0031536">
    <property type="term" value="P:positive regulation of exit from mitosis"/>
    <property type="evidence" value="ECO:0007669"/>
    <property type="project" value="TreeGrafter"/>
</dbReference>
<evidence type="ECO:0000256" key="7">
    <source>
        <dbReference type="ARBA" id="ARBA00023306"/>
    </source>
</evidence>
<evidence type="ECO:0000256" key="4">
    <source>
        <dbReference type="ARBA" id="ARBA00022618"/>
    </source>
</evidence>
<dbReference type="GO" id="GO:0051301">
    <property type="term" value="P:cell division"/>
    <property type="evidence" value="ECO:0007669"/>
    <property type="project" value="UniProtKB-KW"/>
</dbReference>
<dbReference type="STRING" id="137246.A0A401REW6"/>
<dbReference type="PANTHER" id="PTHR31092:SF2">
    <property type="entry name" value="SORORIN"/>
    <property type="match status" value="1"/>
</dbReference>
<evidence type="ECO:0000256" key="3">
    <source>
        <dbReference type="ARBA" id="ARBA00022454"/>
    </source>
</evidence>
<evidence type="ECO:0000256" key="2">
    <source>
        <dbReference type="ARBA" id="ARBA00004286"/>
    </source>
</evidence>
<evidence type="ECO:0000256" key="1">
    <source>
        <dbReference type="ARBA" id="ARBA00004123"/>
    </source>
</evidence>
<evidence type="ECO:0000256" key="6">
    <source>
        <dbReference type="ARBA" id="ARBA00023242"/>
    </source>
</evidence>
<comment type="similarity">
    <text evidence="8">Belongs to the sororin family.</text>
</comment>
<feature type="domain" description="Sororin C-terminal region" evidence="11">
    <location>
        <begin position="204"/>
        <end position="227"/>
    </location>
</feature>
<dbReference type="GO" id="GO:0007064">
    <property type="term" value="P:mitotic sister chromatid cohesion"/>
    <property type="evidence" value="ECO:0007669"/>
    <property type="project" value="TreeGrafter"/>
</dbReference>
<dbReference type="OMA" id="GISKHTI"/>
<organism evidence="12 13">
    <name type="scientific">Chiloscyllium punctatum</name>
    <name type="common">Brownbanded bambooshark</name>
    <name type="synonym">Hemiscyllium punctatum</name>
    <dbReference type="NCBI Taxonomy" id="137246"/>
    <lineage>
        <taxon>Eukaryota</taxon>
        <taxon>Metazoa</taxon>
        <taxon>Chordata</taxon>
        <taxon>Craniata</taxon>
        <taxon>Vertebrata</taxon>
        <taxon>Chondrichthyes</taxon>
        <taxon>Elasmobranchii</taxon>
        <taxon>Galeomorphii</taxon>
        <taxon>Galeoidea</taxon>
        <taxon>Orectolobiformes</taxon>
        <taxon>Hemiscylliidae</taxon>
        <taxon>Chiloscyllium</taxon>
    </lineage>
</organism>
<feature type="non-terminal residue" evidence="12">
    <location>
        <position position="1"/>
    </location>
</feature>
<protein>
    <recommendedName>
        <fullName evidence="14">Cell division cycle associated 5</fullName>
    </recommendedName>
</protein>
<dbReference type="PANTHER" id="PTHR31092">
    <property type="entry name" value="SORORIN"/>
    <property type="match status" value="1"/>
</dbReference>
<evidence type="ECO:0000313" key="13">
    <source>
        <dbReference type="Proteomes" id="UP000287033"/>
    </source>
</evidence>
<reference evidence="12 13" key="1">
    <citation type="journal article" date="2018" name="Nat. Ecol. Evol.">
        <title>Shark genomes provide insights into elasmobranch evolution and the origin of vertebrates.</title>
        <authorList>
            <person name="Hara Y"/>
            <person name="Yamaguchi K"/>
            <person name="Onimaru K"/>
            <person name="Kadota M"/>
            <person name="Koyanagi M"/>
            <person name="Keeley SD"/>
            <person name="Tatsumi K"/>
            <person name="Tanaka K"/>
            <person name="Motone F"/>
            <person name="Kageyama Y"/>
            <person name="Nozu R"/>
            <person name="Adachi N"/>
            <person name="Nishimura O"/>
            <person name="Nakagawa R"/>
            <person name="Tanegashima C"/>
            <person name="Kiyatake I"/>
            <person name="Matsumoto R"/>
            <person name="Murakumo K"/>
            <person name="Nishida K"/>
            <person name="Terakita A"/>
            <person name="Kuratani S"/>
            <person name="Sato K"/>
            <person name="Hyodo S Kuraku.S."/>
        </authorList>
    </citation>
    <scope>NUCLEOTIDE SEQUENCE [LARGE SCALE GENOMIC DNA]</scope>
</reference>
<keyword evidence="5" id="KW-0498">Mitosis</keyword>
<evidence type="ECO:0000256" key="9">
    <source>
        <dbReference type="SAM" id="MobiDB-lite"/>
    </source>
</evidence>
<dbReference type="InterPro" id="IPR057337">
    <property type="entry name" value="Sororin_C"/>
</dbReference>
<keyword evidence="7" id="KW-0131">Cell cycle</keyword>
<keyword evidence="13" id="KW-1185">Reference proteome</keyword>
<comment type="caution">
    <text evidence="12">The sequence shown here is derived from an EMBL/GenBank/DDBJ whole genome shotgun (WGS) entry which is preliminary data.</text>
</comment>
<name>A0A401REW6_CHIPU</name>
<evidence type="ECO:0000313" key="12">
    <source>
        <dbReference type="EMBL" id="GCC16691.1"/>
    </source>
</evidence>
<keyword evidence="4" id="KW-0132">Cell division</keyword>
<keyword evidence="3" id="KW-0158">Chromosome</keyword>
<proteinExistence type="inferred from homology"/>
<evidence type="ECO:0000256" key="5">
    <source>
        <dbReference type="ARBA" id="ARBA00022776"/>
    </source>
</evidence>
<feature type="domain" description="Sororin-like middle region" evidence="10">
    <location>
        <begin position="83"/>
        <end position="186"/>
    </location>
</feature>
<accession>A0A401REW6</accession>
<evidence type="ECO:0000259" key="10">
    <source>
        <dbReference type="Pfam" id="PF09666"/>
    </source>
</evidence>
<dbReference type="EMBL" id="BEZZ01005215">
    <property type="protein sequence ID" value="GCC16691.1"/>
    <property type="molecule type" value="Genomic_DNA"/>
</dbReference>
<keyword evidence="6" id="KW-0539">Nucleus</keyword>
<feature type="region of interest" description="Disordered" evidence="9">
    <location>
        <begin position="47"/>
        <end position="68"/>
    </location>
</feature>
<dbReference type="InterPro" id="IPR018605">
    <property type="entry name" value="Sororin"/>
</dbReference>
<feature type="region of interest" description="Disordered" evidence="9">
    <location>
        <begin position="1"/>
        <end position="25"/>
    </location>
</feature>
<dbReference type="Proteomes" id="UP000287033">
    <property type="component" value="Unassembled WGS sequence"/>
</dbReference>
<evidence type="ECO:0008006" key="14">
    <source>
        <dbReference type="Google" id="ProtNLM"/>
    </source>
</evidence>
<dbReference type="GO" id="GO:0005634">
    <property type="term" value="C:nucleus"/>
    <property type="evidence" value="ECO:0007669"/>
    <property type="project" value="UniProtKB-SubCell"/>
</dbReference>
<comment type="subcellular location">
    <subcellularLocation>
        <location evidence="2">Chromosome</location>
    </subcellularLocation>
    <subcellularLocation>
        <location evidence="1">Nucleus</location>
    </subcellularLocation>
</comment>
<evidence type="ECO:0000256" key="8">
    <source>
        <dbReference type="ARBA" id="ARBA00093465"/>
    </source>
</evidence>
<dbReference type="AlphaFoldDB" id="A0A401REW6"/>
<sequence length="227" mass="24271">FGPPARRKSDRLSATPKDEGSQAPVVKRSIVLKKIEPQKNVLAKSITATPRRSSRVSPKTVKENAGGVWASVADQEAARVSASPPAQEAERGVLMSQKVRRSYSRLSPYGVHLPSVGGGASDTSTPNGEGEGAASRRSLFGFGRLLAGDTAPGLSPVKRPLTPEVEKPLLAAGSLAQLDLNIPGVALAKEKRKKRKVPQIEKSELDEWAAQMNASFEEAERFDLLVE</sequence>
<dbReference type="OrthoDB" id="9949198at2759"/>
<dbReference type="InterPro" id="IPR057261">
    <property type="entry name" value="Sororin-like_M"/>
</dbReference>
<feature type="region of interest" description="Disordered" evidence="9">
    <location>
        <begin position="110"/>
        <end position="135"/>
    </location>
</feature>
<dbReference type="GO" id="GO:0005694">
    <property type="term" value="C:chromosome"/>
    <property type="evidence" value="ECO:0007669"/>
    <property type="project" value="UniProtKB-SubCell"/>
</dbReference>